<feature type="signal peptide" evidence="2">
    <location>
        <begin position="1"/>
        <end position="17"/>
    </location>
</feature>
<organism evidence="4 5">
    <name type="scientific">Cutaneotrichosporon cavernicola</name>
    <dbReference type="NCBI Taxonomy" id="279322"/>
    <lineage>
        <taxon>Eukaryota</taxon>
        <taxon>Fungi</taxon>
        <taxon>Dikarya</taxon>
        <taxon>Basidiomycota</taxon>
        <taxon>Agaricomycotina</taxon>
        <taxon>Tremellomycetes</taxon>
        <taxon>Trichosporonales</taxon>
        <taxon>Trichosporonaceae</taxon>
        <taxon>Cutaneotrichosporon</taxon>
    </lineage>
</organism>
<evidence type="ECO:0000313" key="4">
    <source>
        <dbReference type="EMBL" id="BEI91248.1"/>
    </source>
</evidence>
<dbReference type="InterPro" id="IPR000772">
    <property type="entry name" value="Ricin_B_lectin"/>
</dbReference>
<dbReference type="Pfam" id="PF00652">
    <property type="entry name" value="Ricin_B_lectin"/>
    <property type="match status" value="3"/>
</dbReference>
<dbReference type="KEGG" id="ccac:CcaHIS019_0400680"/>
<dbReference type="SMART" id="SM00458">
    <property type="entry name" value="RICIN"/>
    <property type="match status" value="3"/>
</dbReference>
<feature type="chain" id="PRO_5041411088" description="Ricin B lectin domain-containing protein" evidence="2">
    <location>
        <begin position="18"/>
        <end position="510"/>
    </location>
</feature>
<dbReference type="InterPro" id="IPR035992">
    <property type="entry name" value="Ricin_B-like_lectins"/>
</dbReference>
<dbReference type="CDD" id="cd00161">
    <property type="entry name" value="beta-trefoil_Ricin-like"/>
    <property type="match status" value="2"/>
</dbReference>
<proteinExistence type="predicted"/>
<dbReference type="AlphaFoldDB" id="A0AA48QVF2"/>
<feature type="region of interest" description="Disordered" evidence="1">
    <location>
        <begin position="143"/>
        <end position="167"/>
    </location>
</feature>
<dbReference type="EMBL" id="AP028215">
    <property type="protein sequence ID" value="BEI91248.1"/>
    <property type="molecule type" value="Genomic_DNA"/>
</dbReference>
<evidence type="ECO:0000256" key="2">
    <source>
        <dbReference type="SAM" id="SignalP"/>
    </source>
</evidence>
<protein>
    <recommendedName>
        <fullName evidence="3">Ricin B lectin domain-containing protein</fullName>
    </recommendedName>
</protein>
<feature type="domain" description="Ricin B lectin" evidence="3">
    <location>
        <begin position="345"/>
        <end position="481"/>
    </location>
</feature>
<sequence>MIPYLAILAILGSPAMAQGTRYAFQSDNMLCLGGMNEDDGLKMKVAECSENQSFDINFGETQVKVNHDDHDKCLDAGWEAAEGSQPTFQECNGADSQKFFFTNDGRIALMDRGLCIDAEDFHVELDKNIVLNTCHDGQASQGLVQVSGDSSSDPTGPSEEDLVNGGPWKIPTAVNSEMCLDEYNDNIEVRPCTYGDTNPWYMFKGDTQIRSADAGNTDKCLTAIGVVDGQITDGAQLMLETCRNGDPNQIFNWTDDNRLALRDSGLCIDVPDANAWPGAPLQLWTCGDGNTAQEWPVELATSDSPSHSGPNLKGSFHGQQLDYEDQSTDTSATQDDNTDHRFLCPSLLFHKDNSNKCLIWNFLDSNNINMVDCSRDKVGWTYDATTTSSTQIKLGDSCLTADQSDPNSMSVYVTDCDDNDGDQKFTVDGDHIKLEYTNMCLDVNFKDRWTSQGGRDSAEYIYATPSLLPCNNASGQFWKKRPLQPTCTDGDDAKRRYDNTDGYTKPEQHP</sequence>
<feature type="region of interest" description="Disordered" evidence="1">
    <location>
        <begin position="481"/>
        <end position="510"/>
    </location>
</feature>
<dbReference type="Gene3D" id="2.80.10.50">
    <property type="match status" value="3"/>
</dbReference>
<feature type="compositionally biased region" description="Basic and acidic residues" evidence="1">
    <location>
        <begin position="491"/>
        <end position="510"/>
    </location>
</feature>
<dbReference type="SUPFAM" id="SSF50370">
    <property type="entry name" value="Ricin B-like lectins"/>
    <property type="match status" value="3"/>
</dbReference>
<feature type="compositionally biased region" description="Low complexity" evidence="1">
    <location>
        <begin position="147"/>
        <end position="157"/>
    </location>
</feature>
<dbReference type="PROSITE" id="PS50231">
    <property type="entry name" value="RICIN_B_LECTIN"/>
    <property type="match status" value="3"/>
</dbReference>
<gene>
    <name evidence="4" type="ORF">CcaverHIS019_0400680</name>
</gene>
<dbReference type="GeneID" id="85495118"/>
<keyword evidence="2" id="KW-0732">Signal</keyword>
<evidence type="ECO:0000259" key="3">
    <source>
        <dbReference type="SMART" id="SM00458"/>
    </source>
</evidence>
<evidence type="ECO:0000313" key="5">
    <source>
        <dbReference type="Proteomes" id="UP001233271"/>
    </source>
</evidence>
<dbReference type="Proteomes" id="UP001233271">
    <property type="component" value="Chromosome 4"/>
</dbReference>
<feature type="region of interest" description="Disordered" evidence="1">
    <location>
        <begin position="299"/>
        <end position="318"/>
    </location>
</feature>
<name>A0AA48QVF2_9TREE</name>
<dbReference type="RefSeq" id="XP_060456513.1">
    <property type="nucleotide sequence ID" value="XM_060599861.1"/>
</dbReference>
<keyword evidence="5" id="KW-1185">Reference proteome</keyword>
<accession>A0AA48QVF2</accession>
<feature type="domain" description="Ricin B lectin" evidence="3">
    <location>
        <begin position="20"/>
        <end position="146"/>
    </location>
</feature>
<reference evidence="4" key="1">
    <citation type="journal article" date="2023" name="BMC Genomics">
        <title>Chromosome-level genome assemblies of Cutaneotrichosporon spp. (Trichosporonales, Basidiomycota) reveal imbalanced evolution between nucleotide sequences and chromosome synteny.</title>
        <authorList>
            <person name="Kobayashi Y."/>
            <person name="Kayamori A."/>
            <person name="Aoki K."/>
            <person name="Shiwa Y."/>
            <person name="Matsutani M."/>
            <person name="Fujita N."/>
            <person name="Sugita T."/>
            <person name="Iwasaki W."/>
            <person name="Tanaka N."/>
            <person name="Takashima M."/>
        </authorList>
    </citation>
    <scope>NUCLEOTIDE SEQUENCE</scope>
    <source>
        <strain evidence="4">HIS019</strain>
    </source>
</reference>
<feature type="domain" description="Ricin B lectin" evidence="3">
    <location>
        <begin position="167"/>
        <end position="298"/>
    </location>
</feature>
<evidence type="ECO:0000256" key="1">
    <source>
        <dbReference type="SAM" id="MobiDB-lite"/>
    </source>
</evidence>